<evidence type="ECO:0000256" key="8">
    <source>
        <dbReference type="ARBA" id="ARBA00039401"/>
    </source>
</evidence>
<name>A0ABU0TXH1_MICTR</name>
<evidence type="ECO:0000256" key="9">
    <source>
        <dbReference type="SAM" id="Phobius"/>
    </source>
</evidence>
<evidence type="ECO:0000256" key="1">
    <source>
        <dbReference type="ARBA" id="ARBA00000085"/>
    </source>
</evidence>
<dbReference type="SMART" id="SM00387">
    <property type="entry name" value="HATPase_c"/>
    <property type="match status" value="1"/>
</dbReference>
<dbReference type="InterPro" id="IPR013656">
    <property type="entry name" value="PAS_4"/>
</dbReference>
<dbReference type="RefSeq" id="WP_307485336.1">
    <property type="nucleotide sequence ID" value="NZ_JAUTBF010000001.1"/>
</dbReference>
<evidence type="ECO:0000256" key="6">
    <source>
        <dbReference type="ARBA" id="ARBA00022777"/>
    </source>
</evidence>
<dbReference type="PROSITE" id="PS50109">
    <property type="entry name" value="HIS_KIN"/>
    <property type="match status" value="1"/>
</dbReference>
<reference evidence="11 12" key="1">
    <citation type="submission" date="2023-07" db="EMBL/GenBank/DDBJ databases">
        <title>Functional and genomic diversity of the sorghum phyllosphere microbiome.</title>
        <authorList>
            <person name="Shade A."/>
        </authorList>
    </citation>
    <scope>NUCLEOTIDE SEQUENCE [LARGE SCALE GENOMIC DNA]</scope>
    <source>
        <strain evidence="11 12">SORGH_AS_1207</strain>
    </source>
</reference>
<keyword evidence="4" id="KW-0597">Phosphoprotein</keyword>
<dbReference type="Pfam" id="PF00512">
    <property type="entry name" value="HisKA"/>
    <property type="match status" value="1"/>
</dbReference>
<dbReference type="InterPro" id="IPR004358">
    <property type="entry name" value="Sig_transdc_His_kin-like_C"/>
</dbReference>
<dbReference type="CDD" id="cd00075">
    <property type="entry name" value="HATPase"/>
    <property type="match status" value="1"/>
</dbReference>
<comment type="subcellular location">
    <subcellularLocation>
        <location evidence="2">Cell membrane</location>
    </subcellularLocation>
</comment>
<feature type="transmembrane region" description="Helical" evidence="9">
    <location>
        <begin position="117"/>
        <end position="137"/>
    </location>
</feature>
<feature type="transmembrane region" description="Helical" evidence="9">
    <location>
        <begin position="87"/>
        <end position="110"/>
    </location>
</feature>
<dbReference type="InterPro" id="IPR003594">
    <property type="entry name" value="HATPase_dom"/>
</dbReference>
<evidence type="ECO:0000256" key="2">
    <source>
        <dbReference type="ARBA" id="ARBA00004236"/>
    </source>
</evidence>
<feature type="domain" description="Histidine kinase" evidence="10">
    <location>
        <begin position="329"/>
        <end position="543"/>
    </location>
</feature>
<evidence type="ECO:0000256" key="3">
    <source>
        <dbReference type="ARBA" id="ARBA00012438"/>
    </source>
</evidence>
<organism evidence="11 12">
    <name type="scientific">Microbacterium trichothecenolyticum</name>
    <name type="common">Aureobacterium trichothecenolyticum</name>
    <dbReference type="NCBI Taxonomy" id="69370"/>
    <lineage>
        <taxon>Bacteria</taxon>
        <taxon>Bacillati</taxon>
        <taxon>Actinomycetota</taxon>
        <taxon>Actinomycetes</taxon>
        <taxon>Micrococcales</taxon>
        <taxon>Microbacteriaceae</taxon>
        <taxon>Microbacterium</taxon>
    </lineage>
</organism>
<dbReference type="Gene3D" id="1.10.287.130">
    <property type="match status" value="1"/>
</dbReference>
<keyword evidence="6 11" id="KW-0418">Kinase</keyword>
<feature type="transmembrane region" description="Helical" evidence="9">
    <location>
        <begin position="20"/>
        <end position="38"/>
    </location>
</feature>
<keyword evidence="9" id="KW-0812">Transmembrane</keyword>
<evidence type="ECO:0000256" key="4">
    <source>
        <dbReference type="ARBA" id="ARBA00022553"/>
    </source>
</evidence>
<accession>A0ABU0TXH1</accession>
<evidence type="ECO:0000259" key="10">
    <source>
        <dbReference type="PROSITE" id="PS50109"/>
    </source>
</evidence>
<comment type="caution">
    <text evidence="11">The sequence shown here is derived from an EMBL/GenBank/DDBJ whole genome shotgun (WGS) entry which is preliminary data.</text>
</comment>
<dbReference type="Gene3D" id="3.30.450.20">
    <property type="entry name" value="PAS domain"/>
    <property type="match status" value="1"/>
</dbReference>
<dbReference type="Pfam" id="PF02518">
    <property type="entry name" value="HATPase_c"/>
    <property type="match status" value="1"/>
</dbReference>
<dbReference type="CDD" id="cd00082">
    <property type="entry name" value="HisKA"/>
    <property type="match status" value="1"/>
</dbReference>
<evidence type="ECO:0000313" key="12">
    <source>
        <dbReference type="Proteomes" id="UP001226691"/>
    </source>
</evidence>
<dbReference type="InterPro" id="IPR036097">
    <property type="entry name" value="HisK_dim/P_sf"/>
</dbReference>
<comment type="catalytic activity">
    <reaction evidence="1">
        <text>ATP + protein L-histidine = ADP + protein N-phospho-L-histidine.</text>
        <dbReference type="EC" id="2.7.13.3"/>
    </reaction>
</comment>
<evidence type="ECO:0000256" key="7">
    <source>
        <dbReference type="ARBA" id="ARBA00023012"/>
    </source>
</evidence>
<dbReference type="SUPFAM" id="SSF55785">
    <property type="entry name" value="PYP-like sensor domain (PAS domain)"/>
    <property type="match status" value="1"/>
</dbReference>
<gene>
    <name evidence="11" type="ORF">QE412_002932</name>
</gene>
<feature type="transmembrane region" description="Helical" evidence="9">
    <location>
        <begin position="45"/>
        <end position="67"/>
    </location>
</feature>
<dbReference type="InterPro" id="IPR035965">
    <property type="entry name" value="PAS-like_dom_sf"/>
</dbReference>
<dbReference type="GO" id="GO:0016301">
    <property type="term" value="F:kinase activity"/>
    <property type="evidence" value="ECO:0007669"/>
    <property type="project" value="UniProtKB-KW"/>
</dbReference>
<keyword evidence="7" id="KW-0902">Two-component regulatory system</keyword>
<dbReference type="Gene3D" id="3.30.565.10">
    <property type="entry name" value="Histidine kinase-like ATPase, C-terminal domain"/>
    <property type="match status" value="1"/>
</dbReference>
<keyword evidence="12" id="KW-1185">Reference proteome</keyword>
<sequence length="553" mass="59443">MPLFETRANARGRIRVFARAQLPFLLAVLFVVGVVGLAEPSTLSFGIVTAGLLLTVIATLAALLVPWERLPLPWTMSVAILDLLAVALLRAALLPFVPAVAILAIFPVLWLSYRFRWYGMVVAVFGAVFITSFRFAYAGAWPATALEWANVFVLPTVIVGVAVVVFLAASNLRLKSLHLSQANRAQADALAEARDAESLALGIVNTVSAGVAFYDAAGRLRIANSRAHRFAELGGFRLDAQPYAGEEVLRTDRTSTVPHDDQVIPRALAGETVSDQFQWWGPAESQVAVLASSSRVRRSEGDILGTVIVIHDVTELAEAIEVREQFLRTVSHELRTPLTSVTGFLELIEDAIAPGDDKLRQYIDIATRRADDLARRFRDLFAAGESEKTVQRDAVDLDDLVRTAVDAVASLAATHGHTIETVSAPSPPAFVDRSQLLVAVTELLTNAVKFGIPCAPITLVSGVHDGRAQISVTDGGPGLDKAEQRRAFDRFYRGPSARSRQIQGFGLGLTTVRAIAVAHGGTVRIDSVPGARTTVALDLPAHLPEAADHTLGT</sequence>
<proteinExistence type="predicted"/>
<evidence type="ECO:0000256" key="5">
    <source>
        <dbReference type="ARBA" id="ARBA00022679"/>
    </source>
</evidence>
<keyword evidence="9" id="KW-0472">Membrane</keyword>
<evidence type="ECO:0000313" key="11">
    <source>
        <dbReference type="EMBL" id="MDQ1124359.1"/>
    </source>
</evidence>
<dbReference type="SUPFAM" id="SSF55874">
    <property type="entry name" value="ATPase domain of HSP90 chaperone/DNA topoisomerase II/histidine kinase"/>
    <property type="match status" value="1"/>
</dbReference>
<dbReference type="PRINTS" id="PR00344">
    <property type="entry name" value="BCTRLSENSOR"/>
</dbReference>
<feature type="transmembrane region" description="Helical" evidence="9">
    <location>
        <begin position="149"/>
        <end position="169"/>
    </location>
</feature>
<dbReference type="Pfam" id="PF08448">
    <property type="entry name" value="PAS_4"/>
    <property type="match status" value="1"/>
</dbReference>
<dbReference type="PANTHER" id="PTHR42878:SF13">
    <property type="entry name" value="HISTIDINE KINASE"/>
    <property type="match status" value="1"/>
</dbReference>
<dbReference type="SUPFAM" id="SSF47384">
    <property type="entry name" value="Homodimeric domain of signal transducing histidine kinase"/>
    <property type="match status" value="1"/>
</dbReference>
<dbReference type="InterPro" id="IPR005467">
    <property type="entry name" value="His_kinase_dom"/>
</dbReference>
<dbReference type="InterPro" id="IPR036890">
    <property type="entry name" value="HATPase_C_sf"/>
</dbReference>
<dbReference type="Proteomes" id="UP001226691">
    <property type="component" value="Unassembled WGS sequence"/>
</dbReference>
<protein>
    <recommendedName>
        <fullName evidence="8">Sensor-like histidine kinase SenX3</fullName>
        <ecNumber evidence="3">2.7.13.3</ecNumber>
    </recommendedName>
</protein>
<keyword evidence="9" id="KW-1133">Transmembrane helix</keyword>
<dbReference type="SMART" id="SM00388">
    <property type="entry name" value="HisKA"/>
    <property type="match status" value="1"/>
</dbReference>
<keyword evidence="5" id="KW-0808">Transferase</keyword>
<dbReference type="EMBL" id="JAUTBF010000001">
    <property type="protein sequence ID" value="MDQ1124359.1"/>
    <property type="molecule type" value="Genomic_DNA"/>
</dbReference>
<dbReference type="InterPro" id="IPR003661">
    <property type="entry name" value="HisK_dim/P_dom"/>
</dbReference>
<dbReference type="EC" id="2.7.13.3" evidence="3"/>
<dbReference type="InterPro" id="IPR050351">
    <property type="entry name" value="BphY/WalK/GraS-like"/>
</dbReference>
<dbReference type="PANTHER" id="PTHR42878">
    <property type="entry name" value="TWO-COMPONENT HISTIDINE KINASE"/>
    <property type="match status" value="1"/>
</dbReference>